<protein>
    <submittedName>
        <fullName evidence="7">Cytochrome</fullName>
    </submittedName>
</protein>
<keyword evidence="5" id="KW-0408">Iron</keyword>
<keyword evidence="6" id="KW-0472">Membrane</keyword>
<keyword evidence="4" id="KW-0560">Oxidoreductase</keyword>
<comment type="similarity">
    <text evidence="2">Belongs to the cytochrome P450 family.</text>
</comment>
<evidence type="ECO:0000256" key="5">
    <source>
        <dbReference type="ARBA" id="ARBA00023004"/>
    </source>
</evidence>
<keyword evidence="3" id="KW-0479">Metal-binding</keyword>
<reference evidence="7" key="2">
    <citation type="journal article" date="2024" name="Plant">
        <title>Genomic evolution and insights into agronomic trait innovations of Sesamum species.</title>
        <authorList>
            <person name="Miao H."/>
            <person name="Wang L."/>
            <person name="Qu L."/>
            <person name="Liu H."/>
            <person name="Sun Y."/>
            <person name="Le M."/>
            <person name="Wang Q."/>
            <person name="Wei S."/>
            <person name="Zheng Y."/>
            <person name="Lin W."/>
            <person name="Duan Y."/>
            <person name="Cao H."/>
            <person name="Xiong S."/>
            <person name="Wang X."/>
            <person name="Wei L."/>
            <person name="Li C."/>
            <person name="Ma Q."/>
            <person name="Ju M."/>
            <person name="Zhao R."/>
            <person name="Li G."/>
            <person name="Mu C."/>
            <person name="Tian Q."/>
            <person name="Mei H."/>
            <person name="Zhang T."/>
            <person name="Gao T."/>
            <person name="Zhang H."/>
        </authorList>
    </citation>
    <scope>NUCLEOTIDE SEQUENCE</scope>
    <source>
        <strain evidence="7">KEN8</strain>
    </source>
</reference>
<name>A0AAW2PR91_9LAMI</name>
<evidence type="ECO:0000256" key="4">
    <source>
        <dbReference type="ARBA" id="ARBA00023002"/>
    </source>
</evidence>
<dbReference type="Pfam" id="PF00067">
    <property type="entry name" value="p450"/>
    <property type="match status" value="1"/>
</dbReference>
<reference evidence="7" key="1">
    <citation type="submission" date="2020-06" db="EMBL/GenBank/DDBJ databases">
        <authorList>
            <person name="Li T."/>
            <person name="Hu X."/>
            <person name="Zhang T."/>
            <person name="Song X."/>
            <person name="Zhang H."/>
            <person name="Dai N."/>
            <person name="Sheng W."/>
            <person name="Hou X."/>
            <person name="Wei L."/>
        </authorList>
    </citation>
    <scope>NUCLEOTIDE SEQUENCE</scope>
    <source>
        <strain evidence="7">KEN8</strain>
        <tissue evidence="7">Leaf</tissue>
    </source>
</reference>
<evidence type="ECO:0000313" key="7">
    <source>
        <dbReference type="EMBL" id="KAL0357503.1"/>
    </source>
</evidence>
<evidence type="ECO:0000256" key="1">
    <source>
        <dbReference type="ARBA" id="ARBA00001971"/>
    </source>
</evidence>
<dbReference type="SUPFAM" id="SSF48264">
    <property type="entry name" value="Cytochrome P450"/>
    <property type="match status" value="1"/>
</dbReference>
<keyword evidence="6" id="KW-1133">Transmembrane helix</keyword>
<keyword evidence="6" id="KW-0812">Transmembrane</keyword>
<dbReference type="GO" id="GO:0004497">
    <property type="term" value="F:monooxygenase activity"/>
    <property type="evidence" value="ECO:0007669"/>
    <property type="project" value="InterPro"/>
</dbReference>
<comment type="cofactor">
    <cofactor evidence="1">
        <name>heme</name>
        <dbReference type="ChEBI" id="CHEBI:30413"/>
    </cofactor>
</comment>
<feature type="transmembrane region" description="Helical" evidence="6">
    <location>
        <begin position="6"/>
        <end position="23"/>
    </location>
</feature>
<organism evidence="7">
    <name type="scientific">Sesamum calycinum</name>
    <dbReference type="NCBI Taxonomy" id="2727403"/>
    <lineage>
        <taxon>Eukaryota</taxon>
        <taxon>Viridiplantae</taxon>
        <taxon>Streptophyta</taxon>
        <taxon>Embryophyta</taxon>
        <taxon>Tracheophyta</taxon>
        <taxon>Spermatophyta</taxon>
        <taxon>Magnoliopsida</taxon>
        <taxon>eudicotyledons</taxon>
        <taxon>Gunneridae</taxon>
        <taxon>Pentapetalae</taxon>
        <taxon>asterids</taxon>
        <taxon>lamiids</taxon>
        <taxon>Lamiales</taxon>
        <taxon>Pedaliaceae</taxon>
        <taxon>Sesamum</taxon>
    </lineage>
</organism>
<sequence>MVDFHLSASLVFSILIPLLFFVISKLKTSTSNPTKLPKSYPIFGSFFAILKNRERYAHWTSDIVTSTPNLTFTLHRPFGRRLVLTANAANVQHVLKSHFHNYDKGDFFRSTLRDFLGDGIFNTDGENWKFQRQVSSHEFNTKSLRKFLETVVDSELSDRLVPVLENAAAHETVLDFQDILQRFAFDNICKIAFGYDPGYLSESLPEEKLAVAFEKAVKLSGDRFSSFIPYFWKIKKALNIGSEKQLKIAVGQVREFAKEIIREKKQQLEGKSGLESSSVDSPVEILELRPL</sequence>
<gene>
    <name evidence="7" type="ORF">Scaly_1436000</name>
</gene>
<evidence type="ECO:0000256" key="6">
    <source>
        <dbReference type="SAM" id="Phobius"/>
    </source>
</evidence>
<dbReference type="Gene3D" id="1.10.630.10">
    <property type="entry name" value="Cytochrome P450"/>
    <property type="match status" value="1"/>
</dbReference>
<evidence type="ECO:0000256" key="2">
    <source>
        <dbReference type="ARBA" id="ARBA00010617"/>
    </source>
</evidence>
<dbReference type="EMBL" id="JACGWM010000008">
    <property type="protein sequence ID" value="KAL0357503.1"/>
    <property type="molecule type" value="Genomic_DNA"/>
</dbReference>
<evidence type="ECO:0000256" key="3">
    <source>
        <dbReference type="ARBA" id="ARBA00022723"/>
    </source>
</evidence>
<dbReference type="AlphaFoldDB" id="A0AAW2PR91"/>
<dbReference type="GO" id="GO:0020037">
    <property type="term" value="F:heme binding"/>
    <property type="evidence" value="ECO:0007669"/>
    <property type="project" value="InterPro"/>
</dbReference>
<dbReference type="GO" id="GO:0016705">
    <property type="term" value="F:oxidoreductase activity, acting on paired donors, with incorporation or reduction of molecular oxygen"/>
    <property type="evidence" value="ECO:0007669"/>
    <property type="project" value="InterPro"/>
</dbReference>
<proteinExistence type="inferred from homology"/>
<accession>A0AAW2PR91</accession>
<dbReference type="GO" id="GO:0005506">
    <property type="term" value="F:iron ion binding"/>
    <property type="evidence" value="ECO:0007669"/>
    <property type="project" value="InterPro"/>
</dbReference>
<comment type="caution">
    <text evidence="7">The sequence shown here is derived from an EMBL/GenBank/DDBJ whole genome shotgun (WGS) entry which is preliminary data.</text>
</comment>
<dbReference type="PANTHER" id="PTHR24296">
    <property type="entry name" value="CYTOCHROME P450"/>
    <property type="match status" value="1"/>
</dbReference>
<dbReference type="InterPro" id="IPR001128">
    <property type="entry name" value="Cyt_P450"/>
</dbReference>
<dbReference type="InterPro" id="IPR036396">
    <property type="entry name" value="Cyt_P450_sf"/>
</dbReference>